<feature type="domain" description="ORF6C" evidence="1">
    <location>
        <begin position="113"/>
        <end position="222"/>
    </location>
</feature>
<sequence>MNQLKVVSMNGQLVTDSRDVAEMIGKDHKHLLRNIRSYIDVLGKSKIGLTDFFIEGHYLDSQGKPRPRFFLTKKGCDMVANKTTGEKGVLFTAEYVSRFEEMEKELTKPTNNTKLLLETALKHEEKIETIESDVLYLKETMRIDGAQEYAIKRKANRVVVESLGGKGSPAYKQMAFKVFSQFWRDFKNHFEIPRYGELPKKRYEDGLRFIGMWQPTTTMKIDIDNLNHQQTIQDVM</sequence>
<dbReference type="RefSeq" id="WP_109985679.1">
    <property type="nucleotide sequence ID" value="NZ_QGTD01000021.1"/>
</dbReference>
<evidence type="ECO:0000313" key="3">
    <source>
        <dbReference type="Proteomes" id="UP000245624"/>
    </source>
</evidence>
<dbReference type="NCBIfam" id="TIGR02681">
    <property type="entry name" value="phage_pRha"/>
    <property type="match status" value="1"/>
</dbReference>
<keyword evidence="3" id="KW-1185">Reference proteome</keyword>
<dbReference type="OrthoDB" id="9812611at2"/>
<accession>A0A317KTR6</accession>
<evidence type="ECO:0000259" key="1">
    <source>
        <dbReference type="Pfam" id="PF10552"/>
    </source>
</evidence>
<dbReference type="Pfam" id="PF09669">
    <property type="entry name" value="Phage_pRha"/>
    <property type="match status" value="1"/>
</dbReference>
<dbReference type="AlphaFoldDB" id="A0A317KTR6"/>
<reference evidence="2 3" key="1">
    <citation type="submission" date="2018-05" db="EMBL/GenBank/DDBJ databases">
        <title>Genomic analysis of Gracilibacillus dipsosauri DD1 reveals novel features of a salt-tolerant amylase.</title>
        <authorList>
            <person name="Deutch C.E."/>
            <person name="Yang S."/>
        </authorList>
    </citation>
    <scope>NUCLEOTIDE SEQUENCE [LARGE SCALE GENOMIC DNA]</scope>
    <source>
        <strain evidence="2 3">DD1</strain>
    </source>
</reference>
<name>A0A317KTR6_9BACI</name>
<organism evidence="2 3">
    <name type="scientific">Gracilibacillus dipsosauri</name>
    <dbReference type="NCBI Taxonomy" id="178340"/>
    <lineage>
        <taxon>Bacteria</taxon>
        <taxon>Bacillati</taxon>
        <taxon>Bacillota</taxon>
        <taxon>Bacilli</taxon>
        <taxon>Bacillales</taxon>
        <taxon>Bacillaceae</taxon>
        <taxon>Gracilibacillus</taxon>
    </lineage>
</organism>
<dbReference type="Proteomes" id="UP000245624">
    <property type="component" value="Unassembled WGS sequence"/>
</dbReference>
<dbReference type="InterPro" id="IPR018878">
    <property type="entry name" value="ORF6C_dom"/>
</dbReference>
<proteinExistence type="predicted"/>
<dbReference type="EMBL" id="QGTD01000021">
    <property type="protein sequence ID" value="PWU66544.1"/>
    <property type="molecule type" value="Genomic_DNA"/>
</dbReference>
<comment type="caution">
    <text evidence="2">The sequence shown here is derived from an EMBL/GenBank/DDBJ whole genome shotgun (WGS) entry which is preliminary data.</text>
</comment>
<evidence type="ECO:0000313" key="2">
    <source>
        <dbReference type="EMBL" id="PWU66544.1"/>
    </source>
</evidence>
<dbReference type="InterPro" id="IPR014054">
    <property type="entry name" value="Phage_regulatory_Rha"/>
</dbReference>
<gene>
    <name evidence="2" type="ORF">DLJ74_19155</name>
</gene>
<dbReference type="Pfam" id="PF10552">
    <property type="entry name" value="ORF6C"/>
    <property type="match status" value="1"/>
</dbReference>
<protein>
    <submittedName>
        <fullName evidence="2">Phage regulatory protein</fullName>
    </submittedName>
</protein>